<feature type="region of interest" description="Disordered" evidence="1">
    <location>
        <begin position="1"/>
        <end position="24"/>
    </location>
</feature>
<dbReference type="InterPro" id="IPR011990">
    <property type="entry name" value="TPR-like_helical_dom_sf"/>
</dbReference>
<sequence>MTNAPHPEESLTRRLPQEPHYQPLRPVGYRPSEIATLGLLILIVSLAWWLSQSLLVLVLSILVFALASTAHAYWRQRHARRQNRLAEALLEAGNLEEASASFEELCLNYLAHPMHPIFVMNRGVAMLWNGELERAMELFNSASESMKLSPIRFGSFRRNVKLHRALVLILFGQDADAEEILKTVKPMHRARVETVLKSPKGHDGLPEKTRELWLKRTSKNEEQPGQ</sequence>
<dbReference type="KEGG" id="bbae:FRD01_22010"/>
<evidence type="ECO:0000256" key="1">
    <source>
        <dbReference type="SAM" id="MobiDB-lite"/>
    </source>
</evidence>
<accession>A0A5B8XY10</accession>
<protein>
    <submittedName>
        <fullName evidence="3">Tetratricopeptide repeat protein</fullName>
    </submittedName>
</protein>
<reference evidence="3 4" key="1">
    <citation type="submission" date="2019-08" db="EMBL/GenBank/DDBJ databases">
        <authorList>
            <person name="Liang Q."/>
        </authorList>
    </citation>
    <scope>NUCLEOTIDE SEQUENCE [LARGE SCALE GENOMIC DNA]</scope>
    <source>
        <strain evidence="3 4">V1718</strain>
    </source>
</reference>
<organism evidence="3 4">
    <name type="scientific">Microvenator marinus</name>
    <dbReference type="NCBI Taxonomy" id="2600177"/>
    <lineage>
        <taxon>Bacteria</taxon>
        <taxon>Deltaproteobacteria</taxon>
        <taxon>Bradymonadales</taxon>
        <taxon>Microvenatoraceae</taxon>
        <taxon>Microvenator</taxon>
    </lineage>
</organism>
<keyword evidence="2" id="KW-0812">Transmembrane</keyword>
<evidence type="ECO:0000256" key="2">
    <source>
        <dbReference type="SAM" id="Phobius"/>
    </source>
</evidence>
<name>A0A5B8XY10_9DELT</name>
<dbReference type="AlphaFoldDB" id="A0A5B8XY10"/>
<dbReference type="RefSeq" id="WP_146963091.1">
    <property type="nucleotide sequence ID" value="NZ_CP042467.1"/>
</dbReference>
<feature type="transmembrane region" description="Helical" evidence="2">
    <location>
        <begin position="34"/>
        <end position="50"/>
    </location>
</feature>
<feature type="compositionally biased region" description="Basic and acidic residues" evidence="1">
    <location>
        <begin position="1"/>
        <end position="17"/>
    </location>
</feature>
<dbReference type="Proteomes" id="UP000321595">
    <property type="component" value="Chromosome"/>
</dbReference>
<dbReference type="SUPFAM" id="SSF48452">
    <property type="entry name" value="TPR-like"/>
    <property type="match status" value="1"/>
</dbReference>
<dbReference type="EMBL" id="CP042467">
    <property type="protein sequence ID" value="QED29858.1"/>
    <property type="molecule type" value="Genomic_DNA"/>
</dbReference>
<feature type="region of interest" description="Disordered" evidence="1">
    <location>
        <begin position="198"/>
        <end position="226"/>
    </location>
</feature>
<proteinExistence type="predicted"/>
<evidence type="ECO:0000313" key="4">
    <source>
        <dbReference type="Proteomes" id="UP000321595"/>
    </source>
</evidence>
<keyword evidence="4" id="KW-1185">Reference proteome</keyword>
<gene>
    <name evidence="3" type="ORF">FRD01_22010</name>
</gene>
<keyword evidence="2" id="KW-0472">Membrane</keyword>
<dbReference type="Gene3D" id="1.25.40.10">
    <property type="entry name" value="Tetratricopeptide repeat domain"/>
    <property type="match status" value="1"/>
</dbReference>
<evidence type="ECO:0000313" key="3">
    <source>
        <dbReference type="EMBL" id="QED29858.1"/>
    </source>
</evidence>
<feature type="transmembrane region" description="Helical" evidence="2">
    <location>
        <begin position="56"/>
        <end position="74"/>
    </location>
</feature>
<keyword evidence="2" id="KW-1133">Transmembrane helix</keyword>